<evidence type="ECO:0000259" key="2">
    <source>
        <dbReference type="Pfam" id="PF18970"/>
    </source>
</evidence>
<feature type="domain" description="DUF5709" evidence="2">
    <location>
        <begin position="98"/>
        <end position="146"/>
    </location>
</feature>
<dbReference type="EMBL" id="JBHMDG010000012">
    <property type="protein sequence ID" value="MFB9313716.1"/>
    <property type="molecule type" value="Genomic_DNA"/>
</dbReference>
<evidence type="ECO:0000313" key="4">
    <source>
        <dbReference type="Proteomes" id="UP001589750"/>
    </source>
</evidence>
<feature type="region of interest" description="Disordered" evidence="1">
    <location>
        <begin position="1"/>
        <end position="99"/>
    </location>
</feature>
<organism evidence="3 4">
    <name type="scientific">Nocardioides plantarum</name>
    <dbReference type="NCBI Taxonomy" id="29299"/>
    <lineage>
        <taxon>Bacteria</taxon>
        <taxon>Bacillati</taxon>
        <taxon>Actinomycetota</taxon>
        <taxon>Actinomycetes</taxon>
        <taxon>Propionibacteriales</taxon>
        <taxon>Nocardioidaceae</taxon>
        <taxon>Nocardioides</taxon>
    </lineage>
</organism>
<protein>
    <submittedName>
        <fullName evidence="3">DUF5709 domain-containing protein</fullName>
    </submittedName>
</protein>
<evidence type="ECO:0000313" key="3">
    <source>
        <dbReference type="EMBL" id="MFB9313716.1"/>
    </source>
</evidence>
<feature type="compositionally biased region" description="Low complexity" evidence="1">
    <location>
        <begin position="1"/>
        <end position="13"/>
    </location>
</feature>
<comment type="caution">
    <text evidence="3">The sequence shown here is derived from an EMBL/GenBank/DDBJ whole genome shotgun (WGS) entry which is preliminary data.</text>
</comment>
<accession>A0ABV5KAN8</accession>
<dbReference type="InterPro" id="IPR043763">
    <property type="entry name" value="DUF5709"/>
</dbReference>
<reference evidence="3 4" key="1">
    <citation type="submission" date="2024-09" db="EMBL/GenBank/DDBJ databases">
        <authorList>
            <person name="Sun Q."/>
            <person name="Mori K."/>
        </authorList>
    </citation>
    <scope>NUCLEOTIDE SEQUENCE [LARGE SCALE GENOMIC DNA]</scope>
    <source>
        <strain evidence="3 4">JCM 9626</strain>
    </source>
</reference>
<gene>
    <name evidence="3" type="ORF">ACFFRI_11740</name>
</gene>
<evidence type="ECO:0000256" key="1">
    <source>
        <dbReference type="SAM" id="MobiDB-lite"/>
    </source>
</evidence>
<feature type="compositionally biased region" description="Acidic residues" evidence="1">
    <location>
        <begin position="75"/>
        <end position="97"/>
    </location>
</feature>
<keyword evidence="4" id="KW-1185">Reference proteome</keyword>
<proteinExistence type="predicted"/>
<sequence length="153" mass="16251">MSESGGTDEYGTYDTDDSDQLTGEDTLGDGAGNDVADELDRGYSPPEKWSVAEGFGNTPYEESVGESFDQRLAQEEPEAEVDLPEPDEQSESAIDDGEVGRARAGRLVAPDQGFGEDTEKDLIGFDVGIDGAAASAEEAAMHVVDEDDHVLDD</sequence>
<dbReference type="Proteomes" id="UP001589750">
    <property type="component" value="Unassembled WGS sequence"/>
</dbReference>
<name>A0ABV5KAN8_9ACTN</name>
<dbReference type="Pfam" id="PF18970">
    <property type="entry name" value="DUF5709"/>
    <property type="match status" value="1"/>
</dbReference>
<dbReference type="RefSeq" id="WP_140007689.1">
    <property type="nucleotide sequence ID" value="NZ_JBHMDG010000012.1"/>
</dbReference>